<dbReference type="OrthoDB" id="10248537at2759"/>
<feature type="domain" description="EF-hand" evidence="7">
    <location>
        <begin position="77"/>
        <end position="112"/>
    </location>
</feature>
<feature type="region of interest" description="Disordered" evidence="6">
    <location>
        <begin position="1"/>
        <end position="33"/>
    </location>
</feature>
<evidence type="ECO:0000256" key="4">
    <source>
        <dbReference type="ARBA" id="ARBA00022737"/>
    </source>
</evidence>
<evidence type="ECO:0000256" key="2">
    <source>
        <dbReference type="ARBA" id="ARBA00022490"/>
    </source>
</evidence>
<keyword evidence="10" id="KW-1185">Reference proteome</keyword>
<dbReference type="InterPro" id="IPR002048">
    <property type="entry name" value="EF_hand_dom"/>
</dbReference>
<dbReference type="PANTHER" id="PTHR46212:SF3">
    <property type="entry name" value="GH27120P"/>
    <property type="match status" value="1"/>
</dbReference>
<dbReference type="InterPro" id="IPR018247">
    <property type="entry name" value="EF_Hand_1_Ca_BS"/>
</dbReference>
<dbReference type="Gene3D" id="1.10.238.10">
    <property type="entry name" value="EF-hand"/>
    <property type="match status" value="2"/>
</dbReference>
<dbReference type="GO" id="GO:0005509">
    <property type="term" value="F:calcium ion binding"/>
    <property type="evidence" value="ECO:0007669"/>
    <property type="project" value="InterPro"/>
</dbReference>
<dbReference type="PROSITE" id="PS50222">
    <property type="entry name" value="EF_HAND_2"/>
    <property type="match status" value="2"/>
</dbReference>
<reference evidence="8" key="1">
    <citation type="submission" date="2021-02" db="EMBL/GenBank/DDBJ databases">
        <authorList>
            <person name="Nowell W R."/>
        </authorList>
    </citation>
    <scope>NUCLEOTIDE SEQUENCE</scope>
</reference>
<evidence type="ECO:0000313" key="9">
    <source>
        <dbReference type="EMBL" id="CAF3714764.1"/>
    </source>
</evidence>
<dbReference type="InterPro" id="IPR051426">
    <property type="entry name" value="Peflin/Sorcin_CaBP"/>
</dbReference>
<keyword evidence="5" id="KW-0106">Calcium</keyword>
<gene>
    <name evidence="8" type="ORF">GPM918_LOCUS10543</name>
    <name evidence="9" type="ORF">SRO942_LOCUS10544</name>
</gene>
<dbReference type="GO" id="GO:0005737">
    <property type="term" value="C:cytoplasm"/>
    <property type="evidence" value="ECO:0007669"/>
    <property type="project" value="UniProtKB-SubCell"/>
</dbReference>
<dbReference type="Proteomes" id="UP000663829">
    <property type="component" value="Unassembled WGS sequence"/>
</dbReference>
<dbReference type="Proteomes" id="UP000681722">
    <property type="component" value="Unassembled WGS sequence"/>
</dbReference>
<evidence type="ECO:0000256" key="6">
    <source>
        <dbReference type="SAM" id="MobiDB-lite"/>
    </source>
</evidence>
<dbReference type="EMBL" id="CAJOBC010002086">
    <property type="protein sequence ID" value="CAF3714764.1"/>
    <property type="molecule type" value="Genomic_DNA"/>
</dbReference>
<evidence type="ECO:0000313" key="10">
    <source>
        <dbReference type="Proteomes" id="UP000663829"/>
    </source>
</evidence>
<keyword evidence="3" id="KW-0479">Metal-binding</keyword>
<dbReference type="PROSITE" id="PS00018">
    <property type="entry name" value="EF_HAND_1"/>
    <property type="match status" value="2"/>
</dbReference>
<evidence type="ECO:0000313" key="8">
    <source>
        <dbReference type="EMBL" id="CAF0937877.1"/>
    </source>
</evidence>
<proteinExistence type="predicted"/>
<comment type="caution">
    <text evidence="8">The sequence shown here is derived from an EMBL/GenBank/DDBJ whole genome shotgun (WGS) entry which is preliminary data.</text>
</comment>
<dbReference type="PANTHER" id="PTHR46212">
    <property type="entry name" value="PEFLIN"/>
    <property type="match status" value="1"/>
</dbReference>
<dbReference type="Pfam" id="PF13499">
    <property type="entry name" value="EF-hand_7"/>
    <property type="match status" value="1"/>
</dbReference>
<protein>
    <recommendedName>
        <fullName evidence="7">EF-hand domain-containing protein</fullName>
    </recommendedName>
</protein>
<keyword evidence="2" id="KW-0963">Cytoplasm</keyword>
<comment type="subcellular location">
    <subcellularLocation>
        <location evidence="1">Cytoplasm</location>
    </subcellularLocation>
</comment>
<dbReference type="InterPro" id="IPR011992">
    <property type="entry name" value="EF-hand-dom_pair"/>
</dbReference>
<dbReference type="EMBL" id="CAJNOQ010002086">
    <property type="protein sequence ID" value="CAF0937877.1"/>
    <property type="molecule type" value="Genomic_DNA"/>
</dbReference>
<dbReference type="AlphaFoldDB" id="A0A814CBM2"/>
<evidence type="ECO:0000259" key="7">
    <source>
        <dbReference type="PROSITE" id="PS50222"/>
    </source>
</evidence>
<sequence>MTTVPKGDWHDPIHAQENRTFTESEYSQDGNDESWTLEERNEIELCEKFNAFDKNGSGEIDVNELQEILSEEKRKPFQINVLKSLMAKYDCDNSGTIDFNEFRQLWTYLRSIILSFRSYQLVSKDEIAIWKLMEVLKDITGIDITEKVCDVLVKLYVEKKPWYRHRRHNIHLDEFIAMVNEIQTCVEEYDNMSNSRHGFDDYLLNDLKNRHK</sequence>
<dbReference type="GO" id="GO:0048306">
    <property type="term" value="F:calcium-dependent protein binding"/>
    <property type="evidence" value="ECO:0007669"/>
    <property type="project" value="UniProtKB-ARBA"/>
</dbReference>
<feature type="domain" description="EF-hand" evidence="7">
    <location>
        <begin position="40"/>
        <end position="75"/>
    </location>
</feature>
<dbReference type="SMART" id="SM00054">
    <property type="entry name" value="EFh"/>
    <property type="match status" value="2"/>
</dbReference>
<organism evidence="8 10">
    <name type="scientific">Didymodactylos carnosus</name>
    <dbReference type="NCBI Taxonomy" id="1234261"/>
    <lineage>
        <taxon>Eukaryota</taxon>
        <taxon>Metazoa</taxon>
        <taxon>Spiralia</taxon>
        <taxon>Gnathifera</taxon>
        <taxon>Rotifera</taxon>
        <taxon>Eurotatoria</taxon>
        <taxon>Bdelloidea</taxon>
        <taxon>Philodinida</taxon>
        <taxon>Philodinidae</taxon>
        <taxon>Didymodactylos</taxon>
    </lineage>
</organism>
<evidence type="ECO:0000256" key="3">
    <source>
        <dbReference type="ARBA" id="ARBA00022723"/>
    </source>
</evidence>
<keyword evidence="4" id="KW-0677">Repeat</keyword>
<feature type="compositionally biased region" description="Basic and acidic residues" evidence="6">
    <location>
        <begin position="7"/>
        <end position="22"/>
    </location>
</feature>
<accession>A0A814CBM2</accession>
<evidence type="ECO:0000256" key="1">
    <source>
        <dbReference type="ARBA" id="ARBA00004496"/>
    </source>
</evidence>
<evidence type="ECO:0000256" key="5">
    <source>
        <dbReference type="ARBA" id="ARBA00022837"/>
    </source>
</evidence>
<name>A0A814CBM2_9BILA</name>
<dbReference type="SUPFAM" id="SSF47473">
    <property type="entry name" value="EF-hand"/>
    <property type="match status" value="1"/>
</dbReference>